<name>A0A5C6E035_9BACT</name>
<evidence type="ECO:0000313" key="3">
    <source>
        <dbReference type="EMBL" id="TWU43043.1"/>
    </source>
</evidence>
<dbReference type="SUPFAM" id="SSF52266">
    <property type="entry name" value="SGNH hydrolase"/>
    <property type="match status" value="1"/>
</dbReference>
<accession>A0A5C6E035</accession>
<dbReference type="AlphaFoldDB" id="A0A5C6E035"/>
<dbReference type="EMBL" id="SJPY01000003">
    <property type="protein sequence ID" value="TWU43043.1"/>
    <property type="molecule type" value="Genomic_DNA"/>
</dbReference>
<dbReference type="Pfam" id="PF03629">
    <property type="entry name" value="SASA"/>
    <property type="match status" value="1"/>
</dbReference>
<evidence type="ECO:0000256" key="1">
    <source>
        <dbReference type="ARBA" id="ARBA00022801"/>
    </source>
</evidence>
<feature type="domain" description="Sialate O-acetylesterase" evidence="2">
    <location>
        <begin position="145"/>
        <end position="328"/>
    </location>
</feature>
<dbReference type="GO" id="GO:0016788">
    <property type="term" value="F:hydrolase activity, acting on ester bonds"/>
    <property type="evidence" value="ECO:0007669"/>
    <property type="project" value="UniProtKB-ARBA"/>
</dbReference>
<keyword evidence="4" id="KW-1185">Reference proteome</keyword>
<dbReference type="PANTHER" id="PTHR31988">
    <property type="entry name" value="ESTERASE, PUTATIVE (DUF303)-RELATED"/>
    <property type="match status" value="1"/>
</dbReference>
<comment type="caution">
    <text evidence="3">The sequence shown here is derived from an EMBL/GenBank/DDBJ whole genome shotgun (WGS) entry which is preliminary data.</text>
</comment>
<dbReference type="Gene3D" id="3.40.50.1110">
    <property type="entry name" value="SGNH hydrolase"/>
    <property type="match status" value="1"/>
</dbReference>
<protein>
    <recommendedName>
        <fullName evidence="2">Sialate O-acetylesterase domain-containing protein</fullName>
    </recommendedName>
</protein>
<sequence>MISKTQAGSLCHQRTDLNVSECSSTKTEAKETMTRTANSIIAVFATLCCISQAIAGKPLKIYIMTGQSNMVGTGGISTFDHIGDDPETAPLLKKMLGPDGEPKVCERVWISSLNGKMNQYGGEGFGKLTAGYGVRRADPTKPDDFIGPEYMFGITMEESYDGPILIIKTAWGGQNLSVDFRSPGSGPYEMNDRQVELYTERGSLEKLRAQKKEATGRNYRYMVDHVKKVLGDIKRIYPDYDPDDGYELSGFVWFQGWNDFSDTATYPDSYGAKQYDQYGKLLAQFIRDVRKDLEAPKLPFVVGVIGIYGNYTPNTFKVVNKSDQRMKLFRQAMAAPAEMEEFKGSVVAVQTAPFREDTLGFIEQKQLKVQAMGRKLANKQADGANASGTMTPEQRRAYLNDYRAEILTPEEIALWDRATSIGGFVHYYGSAKFHAQAGKAFAEALLEMEEKSFYLPKP</sequence>
<keyword evidence="1" id="KW-0378">Hydrolase</keyword>
<evidence type="ECO:0000259" key="2">
    <source>
        <dbReference type="Pfam" id="PF03629"/>
    </source>
</evidence>
<dbReference type="PANTHER" id="PTHR31988:SF19">
    <property type="entry name" value="9-O-ACETYL-N-ACETYLNEURAMINIC ACID DEACETYLASE-RELATED"/>
    <property type="match status" value="1"/>
</dbReference>
<dbReference type="InterPro" id="IPR052940">
    <property type="entry name" value="Carb_Esterase_6"/>
</dbReference>
<organism evidence="3 4">
    <name type="scientific">Novipirellula aureliae</name>
    <dbReference type="NCBI Taxonomy" id="2527966"/>
    <lineage>
        <taxon>Bacteria</taxon>
        <taxon>Pseudomonadati</taxon>
        <taxon>Planctomycetota</taxon>
        <taxon>Planctomycetia</taxon>
        <taxon>Pirellulales</taxon>
        <taxon>Pirellulaceae</taxon>
        <taxon>Novipirellula</taxon>
    </lineage>
</organism>
<evidence type="ECO:0000313" key="4">
    <source>
        <dbReference type="Proteomes" id="UP000315471"/>
    </source>
</evidence>
<reference evidence="3 4" key="1">
    <citation type="submission" date="2019-02" db="EMBL/GenBank/DDBJ databases">
        <title>Deep-cultivation of Planctomycetes and their phenomic and genomic characterization uncovers novel biology.</title>
        <authorList>
            <person name="Wiegand S."/>
            <person name="Jogler M."/>
            <person name="Boedeker C."/>
            <person name="Pinto D."/>
            <person name="Vollmers J."/>
            <person name="Rivas-Marin E."/>
            <person name="Kohn T."/>
            <person name="Peeters S.H."/>
            <person name="Heuer A."/>
            <person name="Rast P."/>
            <person name="Oberbeckmann S."/>
            <person name="Bunk B."/>
            <person name="Jeske O."/>
            <person name="Meyerdierks A."/>
            <person name="Storesund J.E."/>
            <person name="Kallscheuer N."/>
            <person name="Luecker S."/>
            <person name="Lage O.M."/>
            <person name="Pohl T."/>
            <person name="Merkel B.J."/>
            <person name="Hornburger P."/>
            <person name="Mueller R.-W."/>
            <person name="Bruemmer F."/>
            <person name="Labrenz M."/>
            <person name="Spormann A.M."/>
            <person name="Op Den Camp H."/>
            <person name="Overmann J."/>
            <person name="Amann R."/>
            <person name="Jetten M.S.M."/>
            <person name="Mascher T."/>
            <person name="Medema M.H."/>
            <person name="Devos D.P."/>
            <person name="Kaster A.-K."/>
            <person name="Ovreas L."/>
            <person name="Rohde M."/>
            <person name="Galperin M.Y."/>
            <person name="Jogler C."/>
        </authorList>
    </citation>
    <scope>NUCLEOTIDE SEQUENCE [LARGE SCALE GENOMIC DNA]</scope>
    <source>
        <strain evidence="3 4">Q31b</strain>
    </source>
</reference>
<dbReference type="InterPro" id="IPR005181">
    <property type="entry name" value="SASA"/>
</dbReference>
<gene>
    <name evidence="3" type="ORF">Q31b_20780</name>
</gene>
<proteinExistence type="predicted"/>
<dbReference type="Proteomes" id="UP000315471">
    <property type="component" value="Unassembled WGS sequence"/>
</dbReference>
<dbReference type="InterPro" id="IPR036514">
    <property type="entry name" value="SGNH_hydro_sf"/>
</dbReference>